<evidence type="ECO:0000256" key="2">
    <source>
        <dbReference type="ARBA" id="ARBA00006706"/>
    </source>
</evidence>
<keyword evidence="8" id="KW-1185">Reference proteome</keyword>
<keyword evidence="5" id="KW-0460">Magnesium</keyword>
<dbReference type="PANTHER" id="PTHR12001">
    <property type="entry name" value="GERANYLGERANYL PYROPHOSPHATE SYNTHASE"/>
    <property type="match status" value="1"/>
</dbReference>
<dbReference type="Gene3D" id="1.10.600.10">
    <property type="entry name" value="Farnesyl Diphosphate Synthase"/>
    <property type="match status" value="1"/>
</dbReference>
<dbReference type="SFLD" id="SFLDS00005">
    <property type="entry name" value="Isoprenoid_Synthase_Type_I"/>
    <property type="match status" value="1"/>
</dbReference>
<dbReference type="PROSITE" id="PS00723">
    <property type="entry name" value="POLYPRENYL_SYNTHASE_1"/>
    <property type="match status" value="1"/>
</dbReference>
<protein>
    <submittedName>
        <fullName evidence="7">Geranylgeranyl diphosphate synthase type I</fullName>
    </submittedName>
</protein>
<dbReference type="EMBL" id="JAAATY010000001">
    <property type="protein sequence ID" value="NRN63230.1"/>
    <property type="molecule type" value="Genomic_DNA"/>
</dbReference>
<dbReference type="InterPro" id="IPR008949">
    <property type="entry name" value="Isoprenoid_synthase_dom_sf"/>
</dbReference>
<name>A0ABX2EWP0_9PSEU</name>
<dbReference type="InterPro" id="IPR000092">
    <property type="entry name" value="Polyprenyl_synt"/>
</dbReference>
<evidence type="ECO:0000313" key="8">
    <source>
        <dbReference type="Proteomes" id="UP000763557"/>
    </source>
</evidence>
<dbReference type="RefSeq" id="WP_173123748.1">
    <property type="nucleotide sequence ID" value="NZ_CBCSGW010000055.1"/>
</dbReference>
<dbReference type="InterPro" id="IPR033749">
    <property type="entry name" value="Polyprenyl_synt_CS"/>
</dbReference>
<dbReference type="PANTHER" id="PTHR12001:SF85">
    <property type="entry name" value="SHORT CHAIN ISOPRENYL DIPHOSPHATE SYNTHASE"/>
    <property type="match status" value="1"/>
</dbReference>
<sequence>MLNQTPEQTRTQAARPARLELMAAIETRLSGFLTQERARWAEVDHRCLVPVDAVADLVAAGGKRWRPAFCVSGFLAAGGPEALTGIVLDAAAAVELVHAAALLHDDVLDDSPLRRGTPTAHTKHAAAHAAKGWLGESRRFGEGTAILAGDLAMVYAGRLTAALPPAARPVWDDMLTEIQVGQYLDMAVAAECVVDSQLSRWVAVCKSGRYSIHRPLLLGAAIAGRPELAGGFAEYGEALGEAFQLRDDLIDTFGDSTATGKPVGSDLAQHKMTLLLAMACGRDDRLRALVAERDWDVEAIRGRLLAVGAQDEIERRIDDLVRRARAAIGRADLPAGWRDELTDMAAEVAYRDR</sequence>
<evidence type="ECO:0000256" key="1">
    <source>
        <dbReference type="ARBA" id="ARBA00001946"/>
    </source>
</evidence>
<dbReference type="Proteomes" id="UP000763557">
    <property type="component" value="Unassembled WGS sequence"/>
</dbReference>
<comment type="similarity">
    <text evidence="2 6">Belongs to the FPP/GGPP synthase family.</text>
</comment>
<proteinExistence type="inferred from homology"/>
<keyword evidence="4" id="KW-0479">Metal-binding</keyword>
<evidence type="ECO:0000313" key="7">
    <source>
        <dbReference type="EMBL" id="NRN63230.1"/>
    </source>
</evidence>
<reference evidence="7 8" key="1">
    <citation type="submission" date="2020-01" db="EMBL/GenBank/DDBJ databases">
        <title>Kibdelosporangium persica a novel Actinomycetes from a hot desert in Iran.</title>
        <authorList>
            <person name="Safaei N."/>
            <person name="Zaburannyi N."/>
            <person name="Mueller R."/>
            <person name="Wink J."/>
        </authorList>
    </citation>
    <scope>NUCLEOTIDE SEQUENCE [LARGE SCALE GENOMIC DNA]</scope>
    <source>
        <strain evidence="7 8">4NS15</strain>
    </source>
</reference>
<comment type="cofactor">
    <cofactor evidence="1">
        <name>Mg(2+)</name>
        <dbReference type="ChEBI" id="CHEBI:18420"/>
    </cofactor>
</comment>
<organism evidence="7 8">
    <name type="scientific">Kibdelosporangium persicum</name>
    <dbReference type="NCBI Taxonomy" id="2698649"/>
    <lineage>
        <taxon>Bacteria</taxon>
        <taxon>Bacillati</taxon>
        <taxon>Actinomycetota</taxon>
        <taxon>Actinomycetes</taxon>
        <taxon>Pseudonocardiales</taxon>
        <taxon>Pseudonocardiaceae</taxon>
        <taxon>Kibdelosporangium</taxon>
    </lineage>
</organism>
<dbReference type="SUPFAM" id="SSF48576">
    <property type="entry name" value="Terpenoid synthases"/>
    <property type="match status" value="1"/>
</dbReference>
<evidence type="ECO:0000256" key="6">
    <source>
        <dbReference type="RuleBase" id="RU004466"/>
    </source>
</evidence>
<evidence type="ECO:0000256" key="5">
    <source>
        <dbReference type="ARBA" id="ARBA00022842"/>
    </source>
</evidence>
<evidence type="ECO:0000256" key="4">
    <source>
        <dbReference type="ARBA" id="ARBA00022723"/>
    </source>
</evidence>
<accession>A0ABX2EWP0</accession>
<evidence type="ECO:0000256" key="3">
    <source>
        <dbReference type="ARBA" id="ARBA00022679"/>
    </source>
</evidence>
<dbReference type="Pfam" id="PF00348">
    <property type="entry name" value="polyprenyl_synt"/>
    <property type="match status" value="1"/>
</dbReference>
<gene>
    <name evidence="7" type="ORF">GC106_4310</name>
</gene>
<keyword evidence="3 6" id="KW-0808">Transferase</keyword>
<dbReference type="PROSITE" id="PS00444">
    <property type="entry name" value="POLYPRENYL_SYNTHASE_2"/>
    <property type="match status" value="1"/>
</dbReference>
<comment type="caution">
    <text evidence="7">The sequence shown here is derived from an EMBL/GenBank/DDBJ whole genome shotgun (WGS) entry which is preliminary data.</text>
</comment>
<dbReference type="CDD" id="cd00685">
    <property type="entry name" value="Trans_IPPS_HT"/>
    <property type="match status" value="1"/>
</dbReference>